<evidence type="ECO:0000313" key="2">
    <source>
        <dbReference type="Proteomes" id="UP000187203"/>
    </source>
</evidence>
<reference evidence="2" key="1">
    <citation type="submission" date="2013-09" db="EMBL/GenBank/DDBJ databases">
        <title>Corchorus olitorius genome sequencing.</title>
        <authorList>
            <person name="Alam M."/>
            <person name="Haque M.S."/>
            <person name="Islam M.S."/>
            <person name="Emdad E.M."/>
            <person name="Islam M.M."/>
            <person name="Ahmed B."/>
            <person name="Halim A."/>
            <person name="Hossen Q.M.M."/>
            <person name="Hossain M.Z."/>
            <person name="Ahmed R."/>
            <person name="Khan M.M."/>
            <person name="Islam R."/>
            <person name="Rashid M.M."/>
            <person name="Khan S.A."/>
            <person name="Rahman M.S."/>
            <person name="Alam M."/>
            <person name="Yahiya A.S."/>
            <person name="Khan M.S."/>
            <person name="Azam M.S."/>
            <person name="Haque T."/>
            <person name="Lashkar M.Z.H."/>
            <person name="Akhand A.I."/>
            <person name="Morshed G."/>
            <person name="Roy S."/>
            <person name="Uddin K.S."/>
            <person name="Rabeya T."/>
            <person name="Hossain A.S."/>
            <person name="Chowdhury A."/>
            <person name="Snigdha A.R."/>
            <person name="Mortoza M.S."/>
            <person name="Matin S.A."/>
            <person name="Hoque S.M.E."/>
            <person name="Islam M.K."/>
            <person name="Roy D.K."/>
            <person name="Haider R."/>
            <person name="Moosa M.M."/>
            <person name="Elias S.M."/>
            <person name="Hasan A.M."/>
            <person name="Jahan S."/>
            <person name="Shafiuddin M."/>
            <person name="Mahmood N."/>
            <person name="Shommy N.S."/>
        </authorList>
    </citation>
    <scope>NUCLEOTIDE SEQUENCE [LARGE SCALE GENOMIC DNA]</scope>
    <source>
        <strain evidence="2">cv. O-4</strain>
    </source>
</reference>
<sequence>MRSRSKFLGPTMRAIGYRPNGRPCHEVGSLDP</sequence>
<dbReference type="AlphaFoldDB" id="A0A1R3JE57"/>
<name>A0A1R3JE57_9ROSI</name>
<gene>
    <name evidence="1" type="ORF">COLO4_17117</name>
</gene>
<protein>
    <submittedName>
        <fullName evidence="1">Uncharacterized protein</fullName>
    </submittedName>
</protein>
<dbReference type="Proteomes" id="UP000187203">
    <property type="component" value="Unassembled WGS sequence"/>
</dbReference>
<proteinExistence type="predicted"/>
<accession>A0A1R3JE57</accession>
<evidence type="ECO:0000313" key="1">
    <source>
        <dbReference type="EMBL" id="OMO93102.1"/>
    </source>
</evidence>
<keyword evidence="2" id="KW-1185">Reference proteome</keyword>
<dbReference type="EMBL" id="AWUE01016290">
    <property type="protein sequence ID" value="OMO93102.1"/>
    <property type="molecule type" value="Genomic_DNA"/>
</dbReference>
<comment type="caution">
    <text evidence="1">The sequence shown here is derived from an EMBL/GenBank/DDBJ whole genome shotgun (WGS) entry which is preliminary data.</text>
</comment>
<organism evidence="1 2">
    <name type="scientific">Corchorus olitorius</name>
    <dbReference type="NCBI Taxonomy" id="93759"/>
    <lineage>
        <taxon>Eukaryota</taxon>
        <taxon>Viridiplantae</taxon>
        <taxon>Streptophyta</taxon>
        <taxon>Embryophyta</taxon>
        <taxon>Tracheophyta</taxon>
        <taxon>Spermatophyta</taxon>
        <taxon>Magnoliopsida</taxon>
        <taxon>eudicotyledons</taxon>
        <taxon>Gunneridae</taxon>
        <taxon>Pentapetalae</taxon>
        <taxon>rosids</taxon>
        <taxon>malvids</taxon>
        <taxon>Malvales</taxon>
        <taxon>Malvaceae</taxon>
        <taxon>Grewioideae</taxon>
        <taxon>Apeibeae</taxon>
        <taxon>Corchorus</taxon>
    </lineage>
</organism>